<sequence>MAAQTIMINNDKNQIDQNDLERIFRKRLCRICRGSNVDVDKFITACKCLGPFAYVHQKCFECWLEITRQQKCDICRYDFQVTLHNRSFFEWIHYQTTTANDSEYLRSFIQLFTRLHNVIFISLIGIVIIVCYNNNDDDECLNPQQSPQQSATNILNDVDTRQTIWYSLLVVFIPNIRISVISLSMIWFAARIWNEFRQWQQRNQRVQISPFINSTMNVGSQNPRDYGILNSFVRVSVGLLFLRNFIPTPGNKCNKDNQNPRPHLFRLFMASLLPNKLRLKFNRVGDSLKSNRLVQYETYNLIIITCFNLMKFKIKIVQAKQKCHLYNHFTANIFLTNRFK</sequence>
<reference evidence="12" key="1">
    <citation type="submission" date="2013-05" db="EMBL/GenBank/DDBJ databases">
        <authorList>
            <person name="Yim A.K.Y."/>
            <person name="Chan T.F."/>
            <person name="Ji K.M."/>
            <person name="Liu X.Y."/>
            <person name="Zhou J.W."/>
            <person name="Li R.Q."/>
            <person name="Yang K.Y."/>
            <person name="Li J."/>
            <person name="Li M."/>
            <person name="Law P.T.W."/>
            <person name="Wu Y.L."/>
            <person name="Cai Z.L."/>
            <person name="Qin H."/>
            <person name="Bao Y."/>
            <person name="Leung R.K.K."/>
            <person name="Ng P.K.S."/>
            <person name="Zou J."/>
            <person name="Zhong X.J."/>
            <person name="Ran P.X."/>
            <person name="Zhong N.S."/>
            <person name="Liu Z.G."/>
            <person name="Tsui S.K.W."/>
        </authorList>
    </citation>
    <scope>NUCLEOTIDE SEQUENCE</scope>
    <source>
        <strain evidence="12">Derf</strain>
        <tissue evidence="12">Whole organism</tissue>
    </source>
</reference>
<dbReference type="SUPFAM" id="SSF57850">
    <property type="entry name" value="RING/U-box"/>
    <property type="match status" value="1"/>
</dbReference>
<dbReference type="PROSITE" id="PS51292">
    <property type="entry name" value="ZF_RING_CH"/>
    <property type="match status" value="1"/>
</dbReference>
<evidence type="ECO:0000256" key="10">
    <source>
        <dbReference type="SAM" id="Phobius"/>
    </source>
</evidence>
<dbReference type="SMART" id="SM00744">
    <property type="entry name" value="RINGv"/>
    <property type="match status" value="1"/>
</dbReference>
<dbReference type="InterPro" id="IPR013083">
    <property type="entry name" value="Znf_RING/FYVE/PHD"/>
</dbReference>
<protein>
    <recommendedName>
        <fullName evidence="11">RING-CH-type domain-containing protein</fullName>
    </recommendedName>
</protein>
<accession>A0A922I5R0</accession>
<evidence type="ECO:0000256" key="2">
    <source>
        <dbReference type="ARBA" id="ARBA00022679"/>
    </source>
</evidence>
<keyword evidence="2" id="KW-0808">Transferase</keyword>
<organism evidence="12 13">
    <name type="scientific">Dermatophagoides farinae</name>
    <name type="common">American house dust mite</name>
    <dbReference type="NCBI Taxonomy" id="6954"/>
    <lineage>
        <taxon>Eukaryota</taxon>
        <taxon>Metazoa</taxon>
        <taxon>Ecdysozoa</taxon>
        <taxon>Arthropoda</taxon>
        <taxon>Chelicerata</taxon>
        <taxon>Arachnida</taxon>
        <taxon>Acari</taxon>
        <taxon>Acariformes</taxon>
        <taxon>Sarcoptiformes</taxon>
        <taxon>Astigmata</taxon>
        <taxon>Psoroptidia</taxon>
        <taxon>Analgoidea</taxon>
        <taxon>Pyroglyphidae</taxon>
        <taxon>Dermatophagoidinae</taxon>
        <taxon>Dermatophagoides</taxon>
    </lineage>
</organism>
<evidence type="ECO:0000256" key="4">
    <source>
        <dbReference type="ARBA" id="ARBA00022723"/>
    </source>
</evidence>
<keyword evidence="9 10" id="KW-0472">Membrane</keyword>
<evidence type="ECO:0000256" key="5">
    <source>
        <dbReference type="ARBA" id="ARBA00022771"/>
    </source>
</evidence>
<keyword evidence="7" id="KW-0862">Zinc</keyword>
<evidence type="ECO:0000256" key="3">
    <source>
        <dbReference type="ARBA" id="ARBA00022692"/>
    </source>
</evidence>
<evidence type="ECO:0000313" key="13">
    <source>
        <dbReference type="Proteomes" id="UP000790347"/>
    </source>
</evidence>
<dbReference type="PANTHER" id="PTHR46065">
    <property type="entry name" value="E3 UBIQUITIN-PROTEIN LIGASE MARCH 2/3 FAMILY MEMBER"/>
    <property type="match status" value="1"/>
</dbReference>
<dbReference type="Gene3D" id="3.30.40.10">
    <property type="entry name" value="Zinc/RING finger domain, C3HC4 (zinc finger)"/>
    <property type="match status" value="1"/>
</dbReference>
<name>A0A922I5R0_DERFA</name>
<keyword evidence="5" id="KW-0863">Zinc-finger</keyword>
<evidence type="ECO:0000256" key="7">
    <source>
        <dbReference type="ARBA" id="ARBA00022833"/>
    </source>
</evidence>
<dbReference type="GO" id="GO:0008270">
    <property type="term" value="F:zinc ion binding"/>
    <property type="evidence" value="ECO:0007669"/>
    <property type="project" value="UniProtKB-KW"/>
</dbReference>
<dbReference type="PANTHER" id="PTHR46065:SF3">
    <property type="entry name" value="FI20425P1"/>
    <property type="match status" value="1"/>
</dbReference>
<dbReference type="Pfam" id="PF12906">
    <property type="entry name" value="RINGv"/>
    <property type="match status" value="1"/>
</dbReference>
<gene>
    <name evidence="12" type="ORF">DERF_004795</name>
</gene>
<proteinExistence type="predicted"/>
<keyword evidence="8 10" id="KW-1133">Transmembrane helix</keyword>
<evidence type="ECO:0000256" key="9">
    <source>
        <dbReference type="ARBA" id="ARBA00023136"/>
    </source>
</evidence>
<comment type="caution">
    <text evidence="12">The sequence shown here is derived from an EMBL/GenBank/DDBJ whole genome shotgun (WGS) entry which is preliminary data.</text>
</comment>
<evidence type="ECO:0000256" key="8">
    <source>
        <dbReference type="ARBA" id="ARBA00022989"/>
    </source>
</evidence>
<keyword evidence="4" id="KW-0479">Metal-binding</keyword>
<dbReference type="AlphaFoldDB" id="A0A922I5R0"/>
<keyword evidence="3 10" id="KW-0812">Transmembrane</keyword>
<comment type="subcellular location">
    <subcellularLocation>
        <location evidence="1">Membrane</location>
        <topology evidence="1">Multi-pass membrane protein</topology>
    </subcellularLocation>
</comment>
<evidence type="ECO:0000256" key="1">
    <source>
        <dbReference type="ARBA" id="ARBA00004141"/>
    </source>
</evidence>
<keyword evidence="6" id="KW-0833">Ubl conjugation pathway</keyword>
<feature type="transmembrane region" description="Helical" evidence="10">
    <location>
        <begin position="115"/>
        <end position="135"/>
    </location>
</feature>
<dbReference type="GO" id="GO:0016740">
    <property type="term" value="F:transferase activity"/>
    <property type="evidence" value="ECO:0007669"/>
    <property type="project" value="UniProtKB-KW"/>
</dbReference>
<feature type="domain" description="RING-CH-type" evidence="11">
    <location>
        <begin position="21"/>
        <end position="82"/>
    </location>
</feature>
<keyword evidence="13" id="KW-1185">Reference proteome</keyword>
<evidence type="ECO:0000259" key="11">
    <source>
        <dbReference type="PROSITE" id="PS51292"/>
    </source>
</evidence>
<reference evidence="12" key="2">
    <citation type="journal article" date="2022" name="Res Sq">
        <title>Comparative Genomics Reveals Insights into the Divergent Evolution of Astigmatic Mites and Household Pest Adaptations.</title>
        <authorList>
            <person name="Xiong Q."/>
            <person name="Wan A.T.-Y."/>
            <person name="Liu X.-Y."/>
            <person name="Fung C.S.-H."/>
            <person name="Xiao X."/>
            <person name="Malainual N."/>
            <person name="Hou J."/>
            <person name="Wang L."/>
            <person name="Wang M."/>
            <person name="Yang K."/>
            <person name="Cui Y."/>
            <person name="Leung E."/>
            <person name="Nong W."/>
            <person name="Shin S.-K."/>
            <person name="Au S."/>
            <person name="Jeong K.Y."/>
            <person name="Chew F.T."/>
            <person name="Hui J."/>
            <person name="Leung T.F."/>
            <person name="Tungtrongchitr A."/>
            <person name="Zhong N."/>
            <person name="Liu Z."/>
            <person name="Tsui S."/>
        </authorList>
    </citation>
    <scope>NUCLEOTIDE SEQUENCE</scope>
    <source>
        <strain evidence="12">Derf</strain>
        <tissue evidence="12">Whole organism</tissue>
    </source>
</reference>
<dbReference type="Proteomes" id="UP000790347">
    <property type="component" value="Unassembled WGS sequence"/>
</dbReference>
<dbReference type="InterPro" id="IPR011016">
    <property type="entry name" value="Znf_RING-CH"/>
</dbReference>
<evidence type="ECO:0000256" key="6">
    <source>
        <dbReference type="ARBA" id="ARBA00022786"/>
    </source>
</evidence>
<dbReference type="GO" id="GO:0016020">
    <property type="term" value="C:membrane"/>
    <property type="evidence" value="ECO:0007669"/>
    <property type="project" value="UniProtKB-SubCell"/>
</dbReference>
<dbReference type="EMBL" id="ASGP02000002">
    <property type="protein sequence ID" value="KAH9521121.1"/>
    <property type="molecule type" value="Genomic_DNA"/>
</dbReference>
<feature type="transmembrane region" description="Helical" evidence="10">
    <location>
        <begin position="164"/>
        <end position="190"/>
    </location>
</feature>
<dbReference type="CDD" id="cd16495">
    <property type="entry name" value="RING_CH-C4HC3_MARCH"/>
    <property type="match status" value="1"/>
</dbReference>
<evidence type="ECO:0000313" key="12">
    <source>
        <dbReference type="EMBL" id="KAH9521121.1"/>
    </source>
</evidence>